<proteinExistence type="predicted"/>
<dbReference type="AlphaFoldDB" id="A0A9N8PXE7"/>
<dbReference type="SUPFAM" id="SSF47370">
    <property type="entry name" value="Bromodomain"/>
    <property type="match status" value="1"/>
</dbReference>
<feature type="compositionally biased region" description="Polar residues" evidence="4">
    <location>
        <begin position="345"/>
        <end position="355"/>
    </location>
</feature>
<name>A0A9N8PXE7_9PEZI</name>
<dbReference type="SMART" id="SM00297">
    <property type="entry name" value="BROMO"/>
    <property type="match status" value="1"/>
</dbReference>
<sequence length="449" mass="52180">MPSRKRDRKNEPASKSTASNSAAKRARTADAEKTEKTFRCVDRLDEVYSDLFIIWSQTMTLQQRKFLTSQLGELMRLQSARPLLLDKDMKFYRHMIKRPISLSTMRNTLVDGAYTSVSDFCADFKIIITNVHLAFGESGSRPMDARRLFRCFCKRMRKCPTGPEGETAYDYDRRVTRFVGSQTTDVKTKAPKLSSERLEVISIGSDEDQLDEVATETETDHSEDFLSDSVFLDDELEDYAVVETSISLGLVQGEPFFSQQTAKTPEPDDLDEEARQLHKEIEERQQKLADMAEKKKLLAEIRDLDNKKAEVDDKNSETERQLEQLNSNMEDCFMETHKLHFRSQSLKQRWSQNQQEKGRFQQESERLRQETERNQHEMRIVSQEKGTLELELEEYNQTANKLDSDQAKIEGDRQLVLEDGVQLRKRRDELENQRAIAKKKLEELNSGNF</sequence>
<dbReference type="PROSITE" id="PS50014">
    <property type="entry name" value="BROMODOMAIN_2"/>
    <property type="match status" value="1"/>
</dbReference>
<dbReference type="GO" id="GO:0006325">
    <property type="term" value="P:chromatin organization"/>
    <property type="evidence" value="ECO:0007669"/>
    <property type="project" value="UniProtKB-ARBA"/>
</dbReference>
<organism evidence="6 7">
    <name type="scientific">Aureobasidium uvarum</name>
    <dbReference type="NCBI Taxonomy" id="2773716"/>
    <lineage>
        <taxon>Eukaryota</taxon>
        <taxon>Fungi</taxon>
        <taxon>Dikarya</taxon>
        <taxon>Ascomycota</taxon>
        <taxon>Pezizomycotina</taxon>
        <taxon>Dothideomycetes</taxon>
        <taxon>Dothideomycetidae</taxon>
        <taxon>Dothideales</taxon>
        <taxon>Saccotheciaceae</taxon>
        <taxon>Aureobasidium</taxon>
    </lineage>
</organism>
<feature type="compositionally biased region" description="Low complexity" evidence="4">
    <location>
        <begin position="13"/>
        <end position="23"/>
    </location>
</feature>
<feature type="coiled-coil region" evidence="3">
    <location>
        <begin position="378"/>
        <end position="447"/>
    </location>
</feature>
<reference evidence="6" key="1">
    <citation type="submission" date="2020-06" db="EMBL/GenBank/DDBJ databases">
        <authorList>
            <person name="Onetto C."/>
        </authorList>
    </citation>
    <scope>NUCLEOTIDE SEQUENCE</scope>
</reference>
<dbReference type="InterPro" id="IPR036427">
    <property type="entry name" value="Bromodomain-like_sf"/>
</dbReference>
<evidence type="ECO:0000256" key="4">
    <source>
        <dbReference type="SAM" id="MobiDB-lite"/>
    </source>
</evidence>
<dbReference type="OrthoDB" id="21449at2759"/>
<evidence type="ECO:0000259" key="5">
    <source>
        <dbReference type="PROSITE" id="PS50014"/>
    </source>
</evidence>
<protein>
    <recommendedName>
        <fullName evidence="5">Bromo domain-containing protein</fullName>
    </recommendedName>
</protein>
<dbReference type="Gene3D" id="1.20.920.10">
    <property type="entry name" value="Bromodomain-like"/>
    <property type="match status" value="1"/>
</dbReference>
<keyword evidence="3" id="KW-0175">Coiled coil</keyword>
<dbReference type="Proteomes" id="UP000745764">
    <property type="component" value="Unassembled WGS sequence"/>
</dbReference>
<feature type="compositionally biased region" description="Basic and acidic residues" evidence="4">
    <location>
        <begin position="356"/>
        <end position="375"/>
    </location>
</feature>
<feature type="region of interest" description="Disordered" evidence="4">
    <location>
        <begin position="1"/>
        <end position="30"/>
    </location>
</feature>
<gene>
    <name evidence="6" type="ORF">AWRI4620_LOCUS8933</name>
</gene>
<evidence type="ECO:0000313" key="7">
    <source>
        <dbReference type="Proteomes" id="UP000745764"/>
    </source>
</evidence>
<feature type="domain" description="Bromo" evidence="5">
    <location>
        <begin position="92"/>
        <end position="130"/>
    </location>
</feature>
<dbReference type="EMBL" id="CAINUL010000018">
    <property type="protein sequence ID" value="CAD0114678.1"/>
    <property type="molecule type" value="Genomic_DNA"/>
</dbReference>
<feature type="coiled-coil region" evidence="3">
    <location>
        <begin position="274"/>
        <end position="335"/>
    </location>
</feature>
<feature type="region of interest" description="Disordered" evidence="4">
    <location>
        <begin position="345"/>
        <end position="375"/>
    </location>
</feature>
<dbReference type="InterPro" id="IPR001487">
    <property type="entry name" value="Bromodomain"/>
</dbReference>
<dbReference type="Pfam" id="PF00439">
    <property type="entry name" value="Bromodomain"/>
    <property type="match status" value="1"/>
</dbReference>
<evidence type="ECO:0000313" key="6">
    <source>
        <dbReference type="EMBL" id="CAD0114678.1"/>
    </source>
</evidence>
<evidence type="ECO:0000256" key="3">
    <source>
        <dbReference type="SAM" id="Coils"/>
    </source>
</evidence>
<evidence type="ECO:0000256" key="2">
    <source>
        <dbReference type="PROSITE-ProRule" id="PRU00035"/>
    </source>
</evidence>
<evidence type="ECO:0000256" key="1">
    <source>
        <dbReference type="ARBA" id="ARBA00023117"/>
    </source>
</evidence>
<keyword evidence="1 2" id="KW-0103">Bromodomain</keyword>
<comment type="caution">
    <text evidence="6">The sequence shown here is derived from an EMBL/GenBank/DDBJ whole genome shotgun (WGS) entry which is preliminary data.</text>
</comment>
<accession>A0A9N8PXE7</accession>
<keyword evidence="7" id="KW-1185">Reference proteome</keyword>